<protein>
    <recommendedName>
        <fullName evidence="1">S-adenosyl-l-methionine hydroxide adenosyltransferase C-terminal domain-containing protein</fullName>
    </recommendedName>
</protein>
<dbReference type="InterPro" id="IPR023227">
    <property type="entry name" value="SAM_OH_AdoTrfase_C_sf"/>
</dbReference>
<evidence type="ECO:0000313" key="2">
    <source>
        <dbReference type="EMBL" id="OGK18526.1"/>
    </source>
</evidence>
<dbReference type="Pfam" id="PF20257">
    <property type="entry name" value="SAM_HAT_C"/>
    <property type="match status" value="1"/>
</dbReference>
<reference evidence="2 3" key="1">
    <citation type="journal article" date="2016" name="Nat. Commun.">
        <title>Thousands of microbial genomes shed light on interconnected biogeochemical processes in an aquifer system.</title>
        <authorList>
            <person name="Anantharaman K."/>
            <person name="Brown C.T."/>
            <person name="Hug L.A."/>
            <person name="Sharon I."/>
            <person name="Castelle C.J."/>
            <person name="Probst A.J."/>
            <person name="Thomas B.C."/>
            <person name="Singh A."/>
            <person name="Wilkins M.J."/>
            <person name="Karaoz U."/>
            <person name="Brodie E.L."/>
            <person name="Williams K.H."/>
            <person name="Hubbard S.S."/>
            <person name="Banfield J.F."/>
        </authorList>
    </citation>
    <scope>NUCLEOTIDE SEQUENCE [LARGE SCALE GENOMIC DNA]</scope>
</reference>
<organism evidence="2 3">
    <name type="scientific">Candidatus Roizmanbacteria bacterium RIFCSPHIGHO2_01_FULL_39_8</name>
    <dbReference type="NCBI Taxonomy" id="1802033"/>
    <lineage>
        <taxon>Bacteria</taxon>
        <taxon>Candidatus Roizmaniibacteriota</taxon>
    </lineage>
</organism>
<evidence type="ECO:0000313" key="3">
    <source>
        <dbReference type="Proteomes" id="UP000177026"/>
    </source>
</evidence>
<name>A0A1F7GIK8_9BACT</name>
<gene>
    <name evidence="2" type="ORF">A2866_00965</name>
</gene>
<dbReference type="Proteomes" id="UP000177026">
    <property type="component" value="Unassembled WGS sequence"/>
</dbReference>
<dbReference type="InterPro" id="IPR046470">
    <property type="entry name" value="SAM_HAT_C"/>
</dbReference>
<dbReference type="AlphaFoldDB" id="A0A1F7GIK8"/>
<accession>A0A1F7GIK8</accession>
<dbReference type="Gene3D" id="2.40.30.90">
    <property type="entry name" value="Bacterial fluorinating enzyme like"/>
    <property type="match status" value="1"/>
</dbReference>
<evidence type="ECO:0000259" key="1">
    <source>
        <dbReference type="Pfam" id="PF20257"/>
    </source>
</evidence>
<dbReference type="EMBL" id="MFZI01000069">
    <property type="protein sequence ID" value="OGK18526.1"/>
    <property type="molecule type" value="Genomic_DNA"/>
</dbReference>
<proteinExistence type="predicted"/>
<dbReference type="SUPFAM" id="SSF101852">
    <property type="entry name" value="Bacterial fluorinating enzyme, C-terminal domain"/>
    <property type="match status" value="1"/>
</dbReference>
<sequence length="273" mass="30954">MKKLIIIADWAEDTLARQEVRSAVEGYLKNHNGGNISFIYSTPSSIHTAFLVKQIVEIEERFGKPLETVIFQNTDPRLHSDHALKKAEGAKPLILRLKSGLYITGPNASYNFSLVKNRIEEVFEYAGLTIQGQFHSRDLYARIAAHLMDEQEDEMDLEEVSSTLIPELSGLYIGHIDNFGNIKTLIKHSYLKGKYEYGEQIDITINGIHKKVRYVESLFGSEPGELVIYPGSAGSNDDRYLEISIWRHFTEDKPTTGLHEFNFPKPGNPVDIK</sequence>
<feature type="domain" description="S-adenosyl-l-methionine hydroxide adenosyltransferase C-terminal" evidence="1">
    <location>
        <begin position="173"/>
        <end position="234"/>
    </location>
</feature>
<comment type="caution">
    <text evidence="2">The sequence shown here is derived from an EMBL/GenBank/DDBJ whole genome shotgun (WGS) entry which is preliminary data.</text>
</comment>